<organism evidence="1">
    <name type="scientific">Arundo donax</name>
    <name type="common">Giant reed</name>
    <name type="synonym">Donax arundinaceus</name>
    <dbReference type="NCBI Taxonomy" id="35708"/>
    <lineage>
        <taxon>Eukaryota</taxon>
        <taxon>Viridiplantae</taxon>
        <taxon>Streptophyta</taxon>
        <taxon>Embryophyta</taxon>
        <taxon>Tracheophyta</taxon>
        <taxon>Spermatophyta</taxon>
        <taxon>Magnoliopsida</taxon>
        <taxon>Liliopsida</taxon>
        <taxon>Poales</taxon>
        <taxon>Poaceae</taxon>
        <taxon>PACMAD clade</taxon>
        <taxon>Arundinoideae</taxon>
        <taxon>Arundineae</taxon>
        <taxon>Arundo</taxon>
    </lineage>
</organism>
<reference evidence="1" key="2">
    <citation type="journal article" date="2015" name="Data Brief">
        <title>Shoot transcriptome of the giant reed, Arundo donax.</title>
        <authorList>
            <person name="Barrero R.A."/>
            <person name="Guerrero F.D."/>
            <person name="Moolhuijzen P."/>
            <person name="Goolsby J.A."/>
            <person name="Tidwell J."/>
            <person name="Bellgard S.E."/>
            <person name="Bellgard M.I."/>
        </authorList>
    </citation>
    <scope>NUCLEOTIDE SEQUENCE</scope>
    <source>
        <tissue evidence="1">Shoot tissue taken approximately 20 cm above the soil surface</tissue>
    </source>
</reference>
<dbReference type="EMBL" id="GBRH01245127">
    <property type="protein sequence ID" value="JAD52768.1"/>
    <property type="molecule type" value="Transcribed_RNA"/>
</dbReference>
<sequence length="12" mass="1404">MTDSSKPKYLPH</sequence>
<evidence type="ECO:0000313" key="1">
    <source>
        <dbReference type="EMBL" id="JAD52768.1"/>
    </source>
</evidence>
<proteinExistence type="predicted"/>
<name>A0A0A9ASB7_ARUDO</name>
<protein>
    <submittedName>
        <fullName evidence="1">Uncharacterized protein</fullName>
    </submittedName>
</protein>
<accession>A0A0A9ASB7</accession>
<reference evidence="1" key="1">
    <citation type="submission" date="2014-09" db="EMBL/GenBank/DDBJ databases">
        <authorList>
            <person name="Magalhaes I.L.F."/>
            <person name="Oliveira U."/>
            <person name="Santos F.R."/>
            <person name="Vidigal T.H.D.A."/>
            <person name="Brescovit A.D."/>
            <person name="Santos A.J."/>
        </authorList>
    </citation>
    <scope>NUCLEOTIDE SEQUENCE</scope>
    <source>
        <tissue evidence="1">Shoot tissue taken approximately 20 cm above the soil surface</tissue>
    </source>
</reference>